<comment type="caution">
    <text evidence="5">The sequence shown here is derived from an EMBL/GenBank/DDBJ whole genome shotgun (WGS) entry which is preliminary data.</text>
</comment>
<organism evidence="5 6">
    <name type="scientific">Permianibacter aggregans</name>
    <dbReference type="NCBI Taxonomy" id="1510150"/>
    <lineage>
        <taxon>Bacteria</taxon>
        <taxon>Pseudomonadati</taxon>
        <taxon>Pseudomonadota</taxon>
        <taxon>Gammaproteobacteria</taxon>
        <taxon>Pseudomonadales</taxon>
        <taxon>Pseudomonadaceae</taxon>
        <taxon>Permianibacter</taxon>
    </lineage>
</organism>
<dbReference type="Pfam" id="PF14559">
    <property type="entry name" value="TPR_19"/>
    <property type="match status" value="1"/>
</dbReference>
<dbReference type="SUPFAM" id="SSF48452">
    <property type="entry name" value="TPR-like"/>
    <property type="match status" value="1"/>
</dbReference>
<feature type="chain" id="PRO_5020462957" evidence="4">
    <location>
        <begin position="24"/>
        <end position="236"/>
    </location>
</feature>
<evidence type="ECO:0000256" key="2">
    <source>
        <dbReference type="ARBA" id="ARBA00022803"/>
    </source>
</evidence>
<dbReference type="InterPro" id="IPR019734">
    <property type="entry name" value="TPR_rpt"/>
</dbReference>
<dbReference type="RefSeq" id="WP_133592404.1">
    <property type="nucleotide sequence ID" value="NZ_CP037953.1"/>
</dbReference>
<feature type="region of interest" description="Disordered" evidence="3">
    <location>
        <begin position="22"/>
        <end position="67"/>
    </location>
</feature>
<keyword evidence="4" id="KW-0732">Signal</keyword>
<dbReference type="AlphaFoldDB" id="A0A4R6UG84"/>
<dbReference type="Proteomes" id="UP000295375">
    <property type="component" value="Unassembled WGS sequence"/>
</dbReference>
<keyword evidence="1" id="KW-0677">Repeat</keyword>
<dbReference type="InterPro" id="IPR050498">
    <property type="entry name" value="Ycf3"/>
</dbReference>
<dbReference type="PANTHER" id="PTHR44858">
    <property type="entry name" value="TETRATRICOPEPTIDE REPEAT PROTEIN 6"/>
    <property type="match status" value="1"/>
</dbReference>
<keyword evidence="6" id="KW-1185">Reference proteome</keyword>
<evidence type="ECO:0000256" key="4">
    <source>
        <dbReference type="SAM" id="SignalP"/>
    </source>
</evidence>
<dbReference type="Gene3D" id="1.25.40.10">
    <property type="entry name" value="Tetratricopeptide repeat domain"/>
    <property type="match status" value="2"/>
</dbReference>
<evidence type="ECO:0000256" key="1">
    <source>
        <dbReference type="ARBA" id="ARBA00022737"/>
    </source>
</evidence>
<dbReference type="SMART" id="SM00028">
    <property type="entry name" value="TPR"/>
    <property type="match status" value="3"/>
</dbReference>
<evidence type="ECO:0000313" key="5">
    <source>
        <dbReference type="EMBL" id="TDQ45821.1"/>
    </source>
</evidence>
<protein>
    <submittedName>
        <fullName evidence="5">Tetratricopeptide repeat protein</fullName>
    </submittedName>
</protein>
<reference evidence="5 6" key="1">
    <citation type="submission" date="2019-03" db="EMBL/GenBank/DDBJ databases">
        <title>Genomic Encyclopedia of Type Strains, Phase IV (KMG-IV): sequencing the most valuable type-strain genomes for metagenomic binning, comparative biology and taxonomic classification.</title>
        <authorList>
            <person name="Goeker M."/>
        </authorList>
    </citation>
    <scope>NUCLEOTIDE SEQUENCE [LARGE SCALE GENOMIC DNA]</scope>
    <source>
        <strain evidence="5 6">DSM 103792</strain>
    </source>
</reference>
<keyword evidence="2" id="KW-0802">TPR repeat</keyword>
<sequence>MLKPSTNKALLLALLLAGCQTMPTPEPVQSEPQKSAPVPSAETPAPDSTGAVTGPSATPAAPLPYQANDPALSVETQASFDEAVAAMKKGQHDTALAKFAAVRAQSSRYLPAYLNTALILRQQNKPKAALEMVESGLAVRAGDARALSLKGLLLREQGELQQAKASYLLAISSAPNYAPAHRNLSVLADVYLDEPALALRHMEQYAQLTPEDKDVENWLIELRRRVQASQPAEASP</sequence>
<dbReference type="PROSITE" id="PS51257">
    <property type="entry name" value="PROKAR_LIPOPROTEIN"/>
    <property type="match status" value="1"/>
</dbReference>
<dbReference type="EMBL" id="SNYM01000017">
    <property type="protein sequence ID" value="TDQ45821.1"/>
    <property type="molecule type" value="Genomic_DNA"/>
</dbReference>
<feature type="signal peptide" evidence="4">
    <location>
        <begin position="1"/>
        <end position="23"/>
    </location>
</feature>
<evidence type="ECO:0000313" key="6">
    <source>
        <dbReference type="Proteomes" id="UP000295375"/>
    </source>
</evidence>
<gene>
    <name evidence="5" type="ORF">EV696_11754</name>
</gene>
<name>A0A4R6UG84_9GAMM</name>
<dbReference type="PANTHER" id="PTHR44858:SF1">
    <property type="entry name" value="UDP-N-ACETYLGLUCOSAMINE--PEPTIDE N-ACETYLGLUCOSAMINYLTRANSFERASE SPINDLY-RELATED"/>
    <property type="match status" value="1"/>
</dbReference>
<accession>A0A4R6UG84</accession>
<proteinExistence type="predicted"/>
<dbReference type="OrthoDB" id="255821at2"/>
<evidence type="ECO:0000256" key="3">
    <source>
        <dbReference type="SAM" id="MobiDB-lite"/>
    </source>
</evidence>
<dbReference type="InterPro" id="IPR011990">
    <property type="entry name" value="TPR-like_helical_dom_sf"/>
</dbReference>